<protein>
    <submittedName>
        <fullName evidence="3">Uncharacterized protein</fullName>
    </submittedName>
</protein>
<dbReference type="Pfam" id="PF13637">
    <property type="entry name" value="Ank_4"/>
    <property type="match status" value="1"/>
</dbReference>
<proteinExistence type="predicted"/>
<gene>
    <name evidence="3" type="ORF">BU26DRAFT_332307</name>
</gene>
<dbReference type="RefSeq" id="XP_033683381.1">
    <property type="nucleotide sequence ID" value="XM_033822203.1"/>
</dbReference>
<sequence>MGQQELYRSAISGQTASINEHVGKYERDHAELVHHVLQVKNRVNDVQASLDQRHASAHEPTASDHVRARVMMAIHENENAFTTSGFGVPHEASRSPQTTHAMQADLLDIRSTTTISASSTDVLTKIFRSELRSNLMAIIEQTFEICEARRESRLSRIEAMVDQISTDLGGYILALHHSRESESSSRNSPQFHGQQLASMVPTDPGLSKSRRKVNGNCPLAQVATPGRPVDMLTTLRRSWFTKWRIGSVQIEIESRIHRKYGSPKCDSSTSIYIHFRPSQAWIRLPGLSILSSVPSYQGGILQFAPIIATFPIISWPHPVFDAITEGNVQEVQRLLESGVIHPRSQSEAGDTLLHRAALFAKPELCKLLLAYGLTWDQTDRVGYTPVRAAASSIFLSSRLHSPSTLQDADTIQTLELIAESGVDLGDVCGDLLSTTQRLRLDETWIGRWQRYFECMNYLITRHSIDAWQLHFTYWDSVWWLPTEINVENLSGALGAGLDPNLLLLGPMRRLLVQAMYGMRWLKAYKKNEDERSRISEIKINAERTLSGPEVSAPLAHQLEDLTVPWSLVKLLIAAGADIYSFNPKYFDRAPSWHYLYTPCGYAYVWGIEKEWETALRECGLDPDGVYRENVRRLREAHRLHGAKRSGIDESVLELPFPDGLRCRPCHRKRCLRKHGYWLFERPLHGT</sequence>
<dbReference type="Proteomes" id="UP000800094">
    <property type="component" value="Unassembled WGS sequence"/>
</dbReference>
<dbReference type="GeneID" id="54575533"/>
<evidence type="ECO:0000313" key="3">
    <source>
        <dbReference type="EMBL" id="KAF2248377.1"/>
    </source>
</evidence>
<dbReference type="Gene3D" id="1.25.40.20">
    <property type="entry name" value="Ankyrin repeat-containing domain"/>
    <property type="match status" value="1"/>
</dbReference>
<name>A0A6A6IDU9_9PLEO</name>
<reference evidence="3" key="1">
    <citation type="journal article" date="2020" name="Stud. Mycol.">
        <title>101 Dothideomycetes genomes: a test case for predicting lifestyles and emergence of pathogens.</title>
        <authorList>
            <person name="Haridas S."/>
            <person name="Albert R."/>
            <person name="Binder M."/>
            <person name="Bloem J."/>
            <person name="Labutti K."/>
            <person name="Salamov A."/>
            <person name="Andreopoulos B."/>
            <person name="Baker S."/>
            <person name="Barry K."/>
            <person name="Bills G."/>
            <person name="Bluhm B."/>
            <person name="Cannon C."/>
            <person name="Castanera R."/>
            <person name="Culley D."/>
            <person name="Daum C."/>
            <person name="Ezra D."/>
            <person name="Gonzalez J."/>
            <person name="Henrissat B."/>
            <person name="Kuo A."/>
            <person name="Liang C."/>
            <person name="Lipzen A."/>
            <person name="Lutzoni F."/>
            <person name="Magnuson J."/>
            <person name="Mondo S."/>
            <person name="Nolan M."/>
            <person name="Ohm R."/>
            <person name="Pangilinan J."/>
            <person name="Park H.-J."/>
            <person name="Ramirez L."/>
            <person name="Alfaro M."/>
            <person name="Sun H."/>
            <person name="Tritt A."/>
            <person name="Yoshinaga Y."/>
            <person name="Zwiers L.-H."/>
            <person name="Turgeon B."/>
            <person name="Goodwin S."/>
            <person name="Spatafora J."/>
            <person name="Crous P."/>
            <person name="Grigoriev I."/>
        </authorList>
    </citation>
    <scope>NUCLEOTIDE SEQUENCE</scope>
    <source>
        <strain evidence="3">CBS 122368</strain>
    </source>
</reference>
<dbReference type="EMBL" id="ML987196">
    <property type="protein sequence ID" value="KAF2248377.1"/>
    <property type="molecule type" value="Genomic_DNA"/>
</dbReference>
<accession>A0A6A6IDU9</accession>
<organism evidence="3 4">
    <name type="scientific">Trematosphaeria pertusa</name>
    <dbReference type="NCBI Taxonomy" id="390896"/>
    <lineage>
        <taxon>Eukaryota</taxon>
        <taxon>Fungi</taxon>
        <taxon>Dikarya</taxon>
        <taxon>Ascomycota</taxon>
        <taxon>Pezizomycotina</taxon>
        <taxon>Dothideomycetes</taxon>
        <taxon>Pleosporomycetidae</taxon>
        <taxon>Pleosporales</taxon>
        <taxon>Massarineae</taxon>
        <taxon>Trematosphaeriaceae</taxon>
        <taxon>Trematosphaeria</taxon>
    </lineage>
</organism>
<dbReference type="OrthoDB" id="3800843at2759"/>
<dbReference type="InterPro" id="IPR002110">
    <property type="entry name" value="Ankyrin_rpt"/>
</dbReference>
<dbReference type="InterPro" id="IPR036770">
    <property type="entry name" value="Ankyrin_rpt-contain_sf"/>
</dbReference>
<evidence type="ECO:0000256" key="2">
    <source>
        <dbReference type="SAM" id="MobiDB-lite"/>
    </source>
</evidence>
<evidence type="ECO:0000313" key="4">
    <source>
        <dbReference type="Proteomes" id="UP000800094"/>
    </source>
</evidence>
<dbReference type="SUPFAM" id="SSF48403">
    <property type="entry name" value="Ankyrin repeat"/>
    <property type="match status" value="1"/>
</dbReference>
<dbReference type="AlphaFoldDB" id="A0A6A6IDU9"/>
<dbReference type="PROSITE" id="PS50088">
    <property type="entry name" value="ANK_REPEAT"/>
    <property type="match status" value="1"/>
</dbReference>
<keyword evidence="4" id="KW-1185">Reference proteome</keyword>
<feature type="repeat" description="ANK" evidence="1">
    <location>
        <begin position="348"/>
        <end position="380"/>
    </location>
</feature>
<feature type="region of interest" description="Disordered" evidence="2">
    <location>
        <begin position="179"/>
        <end position="211"/>
    </location>
</feature>
<evidence type="ECO:0000256" key="1">
    <source>
        <dbReference type="PROSITE-ProRule" id="PRU00023"/>
    </source>
</evidence>
<keyword evidence="1" id="KW-0040">ANK repeat</keyword>